<keyword evidence="12" id="KW-0012">Acyltransferase</keyword>
<keyword evidence="6" id="KW-0863">Zinc-finger</keyword>
<keyword evidence="10" id="KW-1133">Transmembrane helix</keyword>
<dbReference type="Gene3D" id="3.30.40.10">
    <property type="entry name" value="Zinc/RING finger domain, C3HC4 (zinc finger)"/>
    <property type="match status" value="1"/>
</dbReference>
<dbReference type="InterPro" id="IPR047551">
    <property type="entry name" value="BRcat_RBR_RNF217"/>
</dbReference>
<evidence type="ECO:0000313" key="12">
    <source>
        <dbReference type="EMBL" id="CAC5411525.1"/>
    </source>
</evidence>
<accession>A0A6J8DUI0</accession>
<dbReference type="AlphaFoldDB" id="A0A6J8DUI0"/>
<dbReference type="OrthoDB" id="10009520at2759"/>
<dbReference type="GO" id="GO:0016567">
    <property type="term" value="P:protein ubiquitination"/>
    <property type="evidence" value="ECO:0007669"/>
    <property type="project" value="InterPro"/>
</dbReference>
<dbReference type="CDD" id="cd20350">
    <property type="entry name" value="Rcat_RBR_RNF217"/>
    <property type="match status" value="1"/>
</dbReference>
<dbReference type="SUPFAM" id="SSF57850">
    <property type="entry name" value="RING/U-box"/>
    <property type="match status" value="2"/>
</dbReference>
<dbReference type="GO" id="GO:0008270">
    <property type="term" value="F:zinc ion binding"/>
    <property type="evidence" value="ECO:0007669"/>
    <property type="project" value="UniProtKB-KW"/>
</dbReference>
<feature type="compositionally biased region" description="Basic and acidic residues" evidence="9">
    <location>
        <begin position="104"/>
        <end position="121"/>
    </location>
</feature>
<keyword evidence="7" id="KW-0833">Ubl conjugation pathway</keyword>
<dbReference type="EC" id="2.3.2.31" evidence="2"/>
<feature type="domain" description="RING-type" evidence="11">
    <location>
        <begin position="205"/>
        <end position="430"/>
    </location>
</feature>
<feature type="region of interest" description="Disordered" evidence="9">
    <location>
        <begin position="86"/>
        <end position="133"/>
    </location>
</feature>
<dbReference type="GO" id="GO:0061630">
    <property type="term" value="F:ubiquitin protein ligase activity"/>
    <property type="evidence" value="ECO:0007669"/>
    <property type="project" value="UniProtKB-EC"/>
</dbReference>
<evidence type="ECO:0000313" key="13">
    <source>
        <dbReference type="Proteomes" id="UP000507470"/>
    </source>
</evidence>
<dbReference type="PROSITE" id="PS51873">
    <property type="entry name" value="TRIAD"/>
    <property type="match status" value="1"/>
</dbReference>
<feature type="compositionally biased region" description="Low complexity" evidence="9">
    <location>
        <begin position="536"/>
        <end position="545"/>
    </location>
</feature>
<dbReference type="Gene3D" id="1.20.120.1750">
    <property type="match status" value="1"/>
</dbReference>
<evidence type="ECO:0000256" key="9">
    <source>
        <dbReference type="SAM" id="MobiDB-lite"/>
    </source>
</evidence>
<keyword evidence="10" id="KW-0472">Membrane</keyword>
<dbReference type="EMBL" id="CACVKT020007869">
    <property type="protein sequence ID" value="CAC5411525.1"/>
    <property type="molecule type" value="Genomic_DNA"/>
</dbReference>
<evidence type="ECO:0000259" key="11">
    <source>
        <dbReference type="PROSITE" id="PS51873"/>
    </source>
</evidence>
<dbReference type="InterPro" id="IPR047552">
    <property type="entry name" value="Rcat_RBR_RNF217"/>
</dbReference>
<dbReference type="Proteomes" id="UP000507470">
    <property type="component" value="Unassembled WGS sequence"/>
</dbReference>
<dbReference type="Pfam" id="PF22191">
    <property type="entry name" value="IBR_1"/>
    <property type="match status" value="1"/>
</dbReference>
<dbReference type="Pfam" id="PF01485">
    <property type="entry name" value="IBR"/>
    <property type="match status" value="1"/>
</dbReference>
<keyword evidence="13" id="KW-1185">Reference proteome</keyword>
<evidence type="ECO:0000256" key="8">
    <source>
        <dbReference type="ARBA" id="ARBA00022833"/>
    </source>
</evidence>
<feature type="region of interest" description="Disordered" evidence="9">
    <location>
        <begin position="531"/>
        <end position="552"/>
    </location>
</feature>
<comment type="catalytic activity">
    <reaction evidence="1">
        <text>[E2 ubiquitin-conjugating enzyme]-S-ubiquitinyl-L-cysteine + [acceptor protein]-L-lysine = [E2 ubiquitin-conjugating enzyme]-L-cysteine + [acceptor protein]-N(6)-ubiquitinyl-L-lysine.</text>
        <dbReference type="EC" id="2.3.2.31"/>
    </reaction>
</comment>
<evidence type="ECO:0000256" key="1">
    <source>
        <dbReference type="ARBA" id="ARBA00001798"/>
    </source>
</evidence>
<feature type="region of interest" description="Disordered" evidence="9">
    <location>
        <begin position="608"/>
        <end position="628"/>
    </location>
</feature>
<organism evidence="12 13">
    <name type="scientific">Mytilus coruscus</name>
    <name type="common">Sea mussel</name>
    <dbReference type="NCBI Taxonomy" id="42192"/>
    <lineage>
        <taxon>Eukaryota</taxon>
        <taxon>Metazoa</taxon>
        <taxon>Spiralia</taxon>
        <taxon>Lophotrochozoa</taxon>
        <taxon>Mollusca</taxon>
        <taxon>Bivalvia</taxon>
        <taxon>Autobranchia</taxon>
        <taxon>Pteriomorphia</taxon>
        <taxon>Mytilida</taxon>
        <taxon>Mytiloidea</taxon>
        <taxon>Mytilidae</taxon>
        <taxon>Mytilinae</taxon>
        <taxon>Mytilus</taxon>
    </lineage>
</organism>
<keyword evidence="5" id="KW-0677">Repeat</keyword>
<keyword evidence="8" id="KW-0862">Zinc</keyword>
<evidence type="ECO:0000256" key="4">
    <source>
        <dbReference type="ARBA" id="ARBA00022723"/>
    </source>
</evidence>
<keyword evidence="4" id="KW-0479">Metal-binding</keyword>
<feature type="compositionally biased region" description="Acidic residues" evidence="9">
    <location>
        <begin position="122"/>
        <end position="133"/>
    </location>
</feature>
<feature type="compositionally biased region" description="Basic and acidic residues" evidence="9">
    <location>
        <begin position="18"/>
        <end position="30"/>
    </location>
</feature>
<proteinExistence type="predicted"/>
<dbReference type="PANTHER" id="PTHR11685">
    <property type="entry name" value="RBR FAMILY RING FINGER AND IBR DOMAIN-CONTAINING"/>
    <property type="match status" value="1"/>
</dbReference>
<evidence type="ECO:0000256" key="7">
    <source>
        <dbReference type="ARBA" id="ARBA00022786"/>
    </source>
</evidence>
<feature type="region of interest" description="Disordered" evidence="9">
    <location>
        <begin position="1"/>
        <end position="63"/>
    </location>
</feature>
<evidence type="ECO:0000256" key="2">
    <source>
        <dbReference type="ARBA" id="ARBA00012251"/>
    </source>
</evidence>
<dbReference type="InterPro" id="IPR013083">
    <property type="entry name" value="Znf_RING/FYVE/PHD"/>
</dbReference>
<evidence type="ECO:0000256" key="3">
    <source>
        <dbReference type="ARBA" id="ARBA00022679"/>
    </source>
</evidence>
<gene>
    <name evidence="12" type="ORF">MCOR_44608</name>
</gene>
<evidence type="ECO:0000256" key="6">
    <source>
        <dbReference type="ARBA" id="ARBA00022771"/>
    </source>
</evidence>
<sequence length="771" mass="88244">MSVDRSTRTCRFPVKKPTKTEIIESKKQTQETEDDTSEDIGQKMTYKGQDDTGVSTQGRRESYETEHDNYIFIKFKNGNDSDLKLSGKSHFTMHPDNEASGSHEVARRSENKTVPENLKVDSDDDGDDTNIDDFDFDAESELDYITDRLGDRFRNVFDQDDSFIQQFLEDIQGLEMDFDGPIPWPMRQMLDGQKQDPQYPCSSKMKGNCEICLIENIDTRKRLCCNVPVCENCLQEYVKNEVEQRNVRLQCINCDSYVHRDEILALLPTELKDKFYRFLIEENKDPNVKTCPRCCLLQNKCEILPTLSPETLKKKKKNSAAGLKVICSRCGLTWCFDCHAPWHENVKCKEFKKGDKLVKNWAKELSYGQKNAVRCPKCKVFIQKKSGCSHMTCRNCNTSFCYRCGDRYIQMKLIGKHSDRFSPFGCKYNLLPDKPMARKAVRGSVLGAKIFGGVLLSGLIVAAAAVFIGGSVIFVPTYFGVKYYHWRKRQKWFRNYRKQKEEMNKVRTKAQLASRKTETALRDVEIGIPYSDHSDTMTSTESSSSNDHHGSTEVKVWVHSENEETPLDVVRYKSQEQQTTSSIHDNTVTTAEVTMEDDLVVLHVRTTSKISSGEGDQSEQEVDGSTDQNFVEDKSLFENSDDTKEHKVVTEVNVDSQGCFVKILGKLPVKWEKEEEKEVKLKENGVSVKPVIVKEKKRRIGTRRQKNLDHFSSSDSDKLEKYEKADGHEIALSNDANDETAISEIQQVKQICDQMDPYYGLVSMETCDTGF</sequence>
<feature type="transmembrane region" description="Helical" evidence="10">
    <location>
        <begin position="450"/>
        <end position="481"/>
    </location>
</feature>
<evidence type="ECO:0000256" key="10">
    <source>
        <dbReference type="SAM" id="Phobius"/>
    </source>
</evidence>
<dbReference type="InterPro" id="IPR002867">
    <property type="entry name" value="IBR_dom"/>
</dbReference>
<name>A0A6J8DUI0_MYTCO</name>
<dbReference type="InterPro" id="IPR031127">
    <property type="entry name" value="E3_UB_ligase_RBR"/>
</dbReference>
<keyword evidence="10" id="KW-0812">Transmembrane</keyword>
<dbReference type="InterPro" id="IPR044066">
    <property type="entry name" value="TRIAD_supradom"/>
</dbReference>
<protein>
    <recommendedName>
        <fullName evidence="2">RBR-type E3 ubiquitin transferase</fullName>
        <ecNumber evidence="2">2.3.2.31</ecNumber>
    </recommendedName>
</protein>
<evidence type="ECO:0000256" key="5">
    <source>
        <dbReference type="ARBA" id="ARBA00022737"/>
    </source>
</evidence>
<keyword evidence="3 12" id="KW-0808">Transferase</keyword>
<reference evidence="12 13" key="1">
    <citation type="submission" date="2020-06" db="EMBL/GenBank/DDBJ databases">
        <authorList>
            <person name="Li R."/>
            <person name="Bekaert M."/>
        </authorList>
    </citation>
    <scope>NUCLEOTIDE SEQUENCE [LARGE SCALE GENOMIC DNA]</scope>
    <source>
        <strain evidence="13">wild</strain>
    </source>
</reference>
<dbReference type="CDD" id="cd20342">
    <property type="entry name" value="BRcat_RBR_RNF217"/>
    <property type="match status" value="1"/>
</dbReference>
<dbReference type="SMART" id="SM00647">
    <property type="entry name" value="IBR"/>
    <property type="match status" value="2"/>
</dbReference>